<name>A0A7L2Q280_9PASS</name>
<feature type="signal peptide" evidence="2">
    <location>
        <begin position="1"/>
        <end position="27"/>
    </location>
</feature>
<dbReference type="OrthoDB" id="9902153at2759"/>
<feature type="region of interest" description="Disordered" evidence="1">
    <location>
        <begin position="344"/>
        <end position="379"/>
    </location>
</feature>
<dbReference type="InterPro" id="IPR037643">
    <property type="entry name" value="HHLA1"/>
</dbReference>
<sequence>IMQGLCWHVAVKMSLGFLCLFLVFSTGKDNALVLPENCFCLFLHFSASCLRKENKKEKQLAVLATAELPAKSLDLAAINLTELVNGMLSTALKGTKKLFSLLSITSYSSFAFHKVSVTIYNISNTKNIDPGKFPMHYCYCLNNVTNDLTDFTALLVDIIGNSTSYLTEIFKSTSILSVRQSNDSDCIYICVMAGQTGKNLSDFLEILDKSPVINYTFSSNTSSNLGKYILGNKRKQEPDFVKLQEDPNKTLDSSAEYVWTFKCEHVLSDLNLCSPWLIQGVDGIFWVYFRYYSPPVCCSCWCPFSVSLASPATRIPLAQKGGGIPTTKFPLWPKTAGAKGSWFPSPHVDAPRPQGMARPPLSPGGSLAPSPALQPSPSEYGREPWNLPCPAAVGFGQVSLSGGWRALQGHPLWVTSDLITLLQKYQNPVGCPQAMLREPRVTSPPVTLIVQKINPCVMELCRFFQLCLCVGQRRYSRKEAMRYCVEYYSWFVKNASYVCERVKRVSYSHTLKQKCLKNICTSV</sequence>
<feature type="chain" id="PRO_5029723914" evidence="2">
    <location>
        <begin position="28"/>
        <end position="523"/>
    </location>
</feature>
<reference evidence="3 4" key="1">
    <citation type="submission" date="2019-09" db="EMBL/GenBank/DDBJ databases">
        <title>Bird 10,000 Genomes (B10K) Project - Family phase.</title>
        <authorList>
            <person name="Zhang G."/>
        </authorList>
    </citation>
    <scope>NUCLEOTIDE SEQUENCE [LARGE SCALE GENOMIC DNA]</scope>
    <source>
        <strain evidence="3">B10K-DU-002-83</strain>
    </source>
</reference>
<protein>
    <submittedName>
        <fullName evidence="3">HHLA1 protein</fullName>
    </submittedName>
</protein>
<feature type="non-terminal residue" evidence="3">
    <location>
        <position position="523"/>
    </location>
</feature>
<dbReference type="Proteomes" id="UP000574191">
    <property type="component" value="Unassembled WGS sequence"/>
</dbReference>
<gene>
    <name evidence="3" type="primary">Hhla1</name>
    <name evidence="3" type="ORF">HYPCIN_R07024</name>
</gene>
<dbReference type="EMBL" id="VYZP01036015">
    <property type="protein sequence ID" value="NXR90236.1"/>
    <property type="molecule type" value="Genomic_DNA"/>
</dbReference>
<comment type="caution">
    <text evidence="3">The sequence shown here is derived from an EMBL/GenBank/DDBJ whole genome shotgun (WGS) entry which is preliminary data.</text>
</comment>
<evidence type="ECO:0000313" key="4">
    <source>
        <dbReference type="Proteomes" id="UP000574191"/>
    </source>
</evidence>
<evidence type="ECO:0000313" key="3">
    <source>
        <dbReference type="EMBL" id="NXR90236.1"/>
    </source>
</evidence>
<feature type="compositionally biased region" description="Low complexity" evidence="1">
    <location>
        <begin position="363"/>
        <end position="378"/>
    </location>
</feature>
<dbReference type="PANTHER" id="PTHR15299:SF3">
    <property type="entry name" value="HERV-H LTR-ASSOCIATING PROTEIN 1"/>
    <property type="match status" value="1"/>
</dbReference>
<keyword evidence="4" id="KW-1185">Reference proteome</keyword>
<dbReference type="PANTHER" id="PTHR15299">
    <property type="entry name" value="HERV-H LTR-ASSOCIATING PROTEIN 1"/>
    <property type="match status" value="1"/>
</dbReference>
<evidence type="ECO:0000256" key="2">
    <source>
        <dbReference type="SAM" id="SignalP"/>
    </source>
</evidence>
<proteinExistence type="predicted"/>
<accession>A0A7L2Q280</accession>
<organism evidence="3 4">
    <name type="scientific">Hypocryptadius cinnamomeus</name>
    <dbReference type="NCBI Taxonomy" id="589841"/>
    <lineage>
        <taxon>Eukaryota</taxon>
        <taxon>Metazoa</taxon>
        <taxon>Chordata</taxon>
        <taxon>Craniata</taxon>
        <taxon>Vertebrata</taxon>
        <taxon>Euteleostomi</taxon>
        <taxon>Archelosauria</taxon>
        <taxon>Archosauria</taxon>
        <taxon>Dinosauria</taxon>
        <taxon>Saurischia</taxon>
        <taxon>Theropoda</taxon>
        <taxon>Coelurosauria</taxon>
        <taxon>Aves</taxon>
        <taxon>Neognathae</taxon>
        <taxon>Neoaves</taxon>
        <taxon>Telluraves</taxon>
        <taxon>Australaves</taxon>
        <taxon>Passeriformes</taxon>
        <taxon>Sylvioidea</taxon>
        <taxon>Zosteropidae</taxon>
        <taxon>Hypocryptadius</taxon>
    </lineage>
</organism>
<feature type="non-terminal residue" evidence="3">
    <location>
        <position position="1"/>
    </location>
</feature>
<evidence type="ECO:0000256" key="1">
    <source>
        <dbReference type="SAM" id="MobiDB-lite"/>
    </source>
</evidence>
<keyword evidence="2" id="KW-0732">Signal</keyword>
<dbReference type="AlphaFoldDB" id="A0A7L2Q280"/>